<dbReference type="RefSeq" id="WP_340486088.1">
    <property type="nucleotide sequence ID" value="NZ_JBANDZ010000001.1"/>
</dbReference>
<dbReference type="Proteomes" id="UP001373159">
    <property type="component" value="Unassembled WGS sequence"/>
</dbReference>
<dbReference type="InterPro" id="IPR051214">
    <property type="entry name" value="GH32_Enzymes"/>
</dbReference>
<dbReference type="PANTHER" id="PTHR43101">
    <property type="entry name" value="BETA-FRUCTOSIDASE"/>
    <property type="match status" value="1"/>
</dbReference>
<evidence type="ECO:0000313" key="8">
    <source>
        <dbReference type="Proteomes" id="UP001373159"/>
    </source>
</evidence>
<proteinExistence type="inferred from homology"/>
<dbReference type="InterPro" id="IPR013148">
    <property type="entry name" value="Glyco_hydro_32_N"/>
</dbReference>
<dbReference type="Gene3D" id="2.115.10.20">
    <property type="entry name" value="Glycosyl hydrolase domain, family 43"/>
    <property type="match status" value="1"/>
</dbReference>
<reference evidence="7 8" key="1">
    <citation type="submission" date="2024-02" db="EMBL/GenBank/DDBJ databases">
        <title>Bifidobacterium honeyensis sp. nov., isolated from the comb honey.</title>
        <authorList>
            <person name="Liu W."/>
            <person name="Li Y."/>
        </authorList>
    </citation>
    <scope>NUCLEOTIDE SEQUENCE [LARGE SCALE GENOMIC DNA]</scope>
    <source>
        <strain evidence="7 8">IMAU50988</strain>
    </source>
</reference>
<evidence type="ECO:0000256" key="1">
    <source>
        <dbReference type="ARBA" id="ARBA00009902"/>
    </source>
</evidence>
<feature type="region of interest" description="Disordered" evidence="5">
    <location>
        <begin position="272"/>
        <end position="293"/>
    </location>
</feature>
<protein>
    <recommendedName>
        <fullName evidence="2">beta-fructofuranosidase</fullName>
        <ecNumber evidence="2">3.2.1.26</ecNumber>
    </recommendedName>
</protein>
<evidence type="ECO:0000313" key="7">
    <source>
        <dbReference type="EMBL" id="MEK0305935.1"/>
    </source>
</evidence>
<comment type="caution">
    <text evidence="7">The sequence shown here is derived from an EMBL/GenBank/DDBJ whole genome shotgun (WGS) entry which is preliminary data.</text>
</comment>
<name>A0ABU8ZL17_9BIFI</name>
<feature type="compositionally biased region" description="Basic and acidic residues" evidence="5">
    <location>
        <begin position="40"/>
        <end position="58"/>
    </location>
</feature>
<sequence length="682" mass="74264">MFPSDQSRKAGHCMSGTRIAFQADGYRSLDLFVERTDREASVEVEPLDRHSPGGDGRHLPAPAPSVRTMPADEYRHHFQIGLPSEGTYRVAVTGGRVALAYLSECEDLLDRGVRYLCPEEEGDRPRTWEPRSHFEPRAHWMNDPNGLCRFQGRYHLFYQYNPYGWQWDNMHWGHAVSRDLVNWTDLPIALEPQPEIHRDHTLTGGAYSGSAIPVDDQGCPCKGDLASALRIYLTRHLATVGDPSTVEECQTTCLCADGIHFGPEQVAVTRPDKAFGPDFRDPKVETSTEGEGGDQLMVVATNLPAGAARAALGMEPASTPPDKGAAADGQPPAGLAADGEEGWYTTDPTGGPAPRQDDRIPVLAAFRNRGRCLQDGPWEYDGVLLADSGHGKSTTYECPDLFRLDGSQVAMAGLMQYRDAQGRFQPIRWYAGRLHGDQAGKPEHAGGGTSGDAPADSPLIMPARGARLDVMSSGWCDFGSCYYAAQTFEDDLGRRIALGWLSDWFGVRPRVRGGANGAMSLPRQLRLRRGRLFSKPVREVYDRLLGATLLQADGVGGLVSRRVDGSYYARIDLSGPQDFDLRIATCGKSRLDLVRQGGVTALKTQGAPTDGIDFTSGLDRVDRVEVFQDGDITEVFLNEGEAAGAILFAGDGSGVDDLVGDFAMSTDGGTFDVRMRALKPVR</sequence>
<comment type="similarity">
    <text evidence="1">Belongs to the glycosyl hydrolase 32 family.</text>
</comment>
<gene>
    <name evidence="7" type="ORF">V8P97_00360</name>
</gene>
<dbReference type="GO" id="GO:0016787">
    <property type="term" value="F:hydrolase activity"/>
    <property type="evidence" value="ECO:0007669"/>
    <property type="project" value="UniProtKB-KW"/>
</dbReference>
<dbReference type="EC" id="3.2.1.26" evidence="2"/>
<dbReference type="InterPro" id="IPR018053">
    <property type="entry name" value="Glyco_hydro_32_AS"/>
</dbReference>
<feature type="domain" description="Glycosyl hydrolase family 32 N-terminal" evidence="6">
    <location>
        <begin position="133"/>
        <end position="301"/>
    </location>
</feature>
<dbReference type="InterPro" id="IPR023296">
    <property type="entry name" value="Glyco_hydro_beta-prop_sf"/>
</dbReference>
<accession>A0ABU8ZL17</accession>
<dbReference type="SUPFAM" id="SSF75005">
    <property type="entry name" value="Arabinanase/levansucrase/invertase"/>
    <property type="match status" value="1"/>
</dbReference>
<dbReference type="PROSITE" id="PS00609">
    <property type="entry name" value="GLYCOSYL_HYDROL_F32"/>
    <property type="match status" value="1"/>
</dbReference>
<evidence type="ECO:0000259" key="6">
    <source>
        <dbReference type="Pfam" id="PF00251"/>
    </source>
</evidence>
<keyword evidence="8" id="KW-1185">Reference proteome</keyword>
<keyword evidence="4" id="KW-0326">Glycosidase</keyword>
<evidence type="ECO:0000256" key="5">
    <source>
        <dbReference type="SAM" id="MobiDB-lite"/>
    </source>
</evidence>
<dbReference type="Pfam" id="PF00251">
    <property type="entry name" value="Glyco_hydro_32N"/>
    <property type="match status" value="2"/>
</dbReference>
<feature type="region of interest" description="Disordered" evidence="5">
    <location>
        <begin position="313"/>
        <end position="357"/>
    </location>
</feature>
<organism evidence="7 8">
    <name type="scientific">Bifidobacterium favimelis</name>
    <dbReference type="NCBI Taxonomy" id="3122979"/>
    <lineage>
        <taxon>Bacteria</taxon>
        <taxon>Bacillati</taxon>
        <taxon>Actinomycetota</taxon>
        <taxon>Actinomycetes</taxon>
        <taxon>Bifidobacteriales</taxon>
        <taxon>Bifidobacteriaceae</taxon>
        <taxon>Bifidobacterium</taxon>
    </lineage>
</organism>
<feature type="region of interest" description="Disordered" evidence="5">
    <location>
        <begin position="40"/>
        <end position="60"/>
    </location>
</feature>
<dbReference type="InterPro" id="IPR001362">
    <property type="entry name" value="Glyco_hydro_32"/>
</dbReference>
<dbReference type="EMBL" id="JBANBB010000001">
    <property type="protein sequence ID" value="MEK0305935.1"/>
    <property type="molecule type" value="Genomic_DNA"/>
</dbReference>
<evidence type="ECO:0000256" key="2">
    <source>
        <dbReference type="ARBA" id="ARBA00012758"/>
    </source>
</evidence>
<evidence type="ECO:0000256" key="3">
    <source>
        <dbReference type="ARBA" id="ARBA00022801"/>
    </source>
</evidence>
<dbReference type="PANTHER" id="PTHR43101:SF1">
    <property type="entry name" value="BETA-FRUCTOSIDASE"/>
    <property type="match status" value="1"/>
</dbReference>
<feature type="domain" description="Glycosyl hydrolase family 32 N-terminal" evidence="6">
    <location>
        <begin position="378"/>
        <end position="536"/>
    </location>
</feature>
<dbReference type="SMART" id="SM00640">
    <property type="entry name" value="Glyco_32"/>
    <property type="match status" value="1"/>
</dbReference>
<evidence type="ECO:0000256" key="4">
    <source>
        <dbReference type="ARBA" id="ARBA00023295"/>
    </source>
</evidence>
<feature type="compositionally biased region" description="Basic and acidic residues" evidence="5">
    <location>
        <begin position="272"/>
        <end position="286"/>
    </location>
</feature>
<keyword evidence="3 7" id="KW-0378">Hydrolase</keyword>